<dbReference type="PANTHER" id="PTHR30329">
    <property type="entry name" value="STATOR ELEMENT OF FLAGELLAR MOTOR COMPLEX"/>
    <property type="match status" value="1"/>
</dbReference>
<evidence type="ECO:0000313" key="5">
    <source>
        <dbReference type="Proteomes" id="UP000014139"/>
    </source>
</evidence>
<dbReference type="Pfam" id="PF00691">
    <property type="entry name" value="OmpA"/>
    <property type="match status" value="1"/>
</dbReference>
<dbReference type="GO" id="GO:0016020">
    <property type="term" value="C:membrane"/>
    <property type="evidence" value="ECO:0007669"/>
    <property type="project" value="UniProtKB-UniRule"/>
</dbReference>
<gene>
    <name evidence="4" type="ORF">H480_28541</name>
</gene>
<evidence type="ECO:0000256" key="1">
    <source>
        <dbReference type="PROSITE-ProRule" id="PRU00473"/>
    </source>
</evidence>
<dbReference type="Proteomes" id="UP000014139">
    <property type="component" value="Unassembled WGS sequence"/>
</dbReference>
<feature type="region of interest" description="Disordered" evidence="2">
    <location>
        <begin position="194"/>
        <end position="219"/>
    </location>
</feature>
<dbReference type="InterPro" id="IPR036737">
    <property type="entry name" value="OmpA-like_sf"/>
</dbReference>
<sequence>MNDDEFDKMVREQHRLFIADISRAVESRPVPVHVPPRSRVLQDLSAKPGGAQPGWWGIGVRIGATLVASGAAVVALIVSPVQSPQRDGPAAAPPPSALHPGSHGCPCAGTPGPAKFSFPVLFRPDSAELTPEARDFVTRSISAIHPTDRIVVVGHTARIGDAESARAFSVRRAQAVADLLTSLGIAEDRLTVRGAGFDESPPGDDARSRRVEVDVVAPD</sequence>
<feature type="compositionally biased region" description="Basic and acidic residues" evidence="2">
    <location>
        <begin position="204"/>
        <end position="213"/>
    </location>
</feature>
<evidence type="ECO:0000313" key="4">
    <source>
        <dbReference type="EMBL" id="EOD65077.1"/>
    </source>
</evidence>
<name>R1G0P6_9PSEU</name>
<dbReference type="SUPFAM" id="SSF103088">
    <property type="entry name" value="OmpA-like"/>
    <property type="match status" value="1"/>
</dbReference>
<evidence type="ECO:0000259" key="3">
    <source>
        <dbReference type="PROSITE" id="PS51123"/>
    </source>
</evidence>
<organism evidence="4 5">
    <name type="scientific">Amycolatopsis vancoresmycina DSM 44592</name>
    <dbReference type="NCBI Taxonomy" id="1292037"/>
    <lineage>
        <taxon>Bacteria</taxon>
        <taxon>Bacillati</taxon>
        <taxon>Actinomycetota</taxon>
        <taxon>Actinomycetes</taxon>
        <taxon>Pseudonocardiales</taxon>
        <taxon>Pseudonocardiaceae</taxon>
        <taxon>Amycolatopsis</taxon>
    </lineage>
</organism>
<dbReference type="eggNOG" id="COG2885">
    <property type="taxonomic scope" value="Bacteria"/>
</dbReference>
<feature type="domain" description="OmpA-like" evidence="3">
    <location>
        <begin position="109"/>
        <end position="219"/>
    </location>
</feature>
<comment type="caution">
    <text evidence="4">The sequence shown here is derived from an EMBL/GenBank/DDBJ whole genome shotgun (WGS) entry which is preliminary data.</text>
</comment>
<evidence type="ECO:0000256" key="2">
    <source>
        <dbReference type="SAM" id="MobiDB-lite"/>
    </source>
</evidence>
<keyword evidence="1" id="KW-0472">Membrane</keyword>
<dbReference type="PANTHER" id="PTHR30329:SF21">
    <property type="entry name" value="LIPOPROTEIN YIAD-RELATED"/>
    <property type="match status" value="1"/>
</dbReference>
<dbReference type="CDD" id="cd07185">
    <property type="entry name" value="OmpA_C-like"/>
    <property type="match status" value="1"/>
</dbReference>
<dbReference type="Gene3D" id="3.30.1330.60">
    <property type="entry name" value="OmpA-like domain"/>
    <property type="match status" value="1"/>
</dbReference>
<dbReference type="PROSITE" id="PS51123">
    <property type="entry name" value="OMPA_2"/>
    <property type="match status" value="1"/>
</dbReference>
<dbReference type="InterPro" id="IPR006665">
    <property type="entry name" value="OmpA-like"/>
</dbReference>
<reference evidence="4 5" key="1">
    <citation type="submission" date="2013-02" db="EMBL/GenBank/DDBJ databases">
        <title>Draft genome sequence of Amycolatopsis vancoresmycina strain DSM 44592T.</title>
        <authorList>
            <person name="Kumar S."/>
            <person name="Kaur N."/>
            <person name="Kaur C."/>
            <person name="Raghava G.P.S."/>
            <person name="Mayilraj S."/>
        </authorList>
    </citation>
    <scope>NUCLEOTIDE SEQUENCE [LARGE SCALE GENOMIC DNA]</scope>
    <source>
        <strain evidence="4 5">DSM 44592</strain>
    </source>
</reference>
<feature type="region of interest" description="Disordered" evidence="2">
    <location>
        <begin position="83"/>
        <end position="105"/>
    </location>
</feature>
<accession>R1G0P6</accession>
<dbReference type="InterPro" id="IPR050330">
    <property type="entry name" value="Bact_OuterMem_StrucFunc"/>
</dbReference>
<dbReference type="EMBL" id="AOUO01000444">
    <property type="protein sequence ID" value="EOD65077.1"/>
    <property type="molecule type" value="Genomic_DNA"/>
</dbReference>
<dbReference type="AlphaFoldDB" id="R1G0P6"/>
<proteinExistence type="predicted"/>
<dbReference type="RefSeq" id="WP_003102795.1">
    <property type="nucleotide sequence ID" value="NZ_AOUO01000444.1"/>
</dbReference>
<protein>
    <submittedName>
        <fullName evidence="4">Outer membrane protein A</fullName>
    </submittedName>
</protein>
<dbReference type="PATRIC" id="fig|1292037.4.peg.5384"/>
<keyword evidence="5" id="KW-1185">Reference proteome</keyword>